<protein>
    <submittedName>
        <fullName evidence="3">Uncharacterized protein</fullName>
    </submittedName>
</protein>
<organism evidence="2 3">
    <name type="scientific">Steinernema glaseri</name>
    <dbReference type="NCBI Taxonomy" id="37863"/>
    <lineage>
        <taxon>Eukaryota</taxon>
        <taxon>Metazoa</taxon>
        <taxon>Ecdysozoa</taxon>
        <taxon>Nematoda</taxon>
        <taxon>Chromadorea</taxon>
        <taxon>Rhabditida</taxon>
        <taxon>Tylenchina</taxon>
        <taxon>Panagrolaimomorpha</taxon>
        <taxon>Strongyloidoidea</taxon>
        <taxon>Steinernematidae</taxon>
        <taxon>Steinernema</taxon>
    </lineage>
</organism>
<dbReference type="WBParaSite" id="L893_g17075.t1">
    <property type="protein sequence ID" value="L893_g17075.t1"/>
    <property type="gene ID" value="L893_g17075"/>
</dbReference>
<feature type="compositionally biased region" description="Basic residues" evidence="1">
    <location>
        <begin position="31"/>
        <end position="44"/>
    </location>
</feature>
<feature type="region of interest" description="Disordered" evidence="1">
    <location>
        <begin position="1"/>
        <end position="55"/>
    </location>
</feature>
<evidence type="ECO:0000313" key="2">
    <source>
        <dbReference type="Proteomes" id="UP000095287"/>
    </source>
</evidence>
<reference evidence="3" key="1">
    <citation type="submission" date="2016-11" db="UniProtKB">
        <authorList>
            <consortium name="WormBaseParasite"/>
        </authorList>
    </citation>
    <scope>IDENTIFICATION</scope>
</reference>
<evidence type="ECO:0000256" key="1">
    <source>
        <dbReference type="SAM" id="MobiDB-lite"/>
    </source>
</evidence>
<keyword evidence="2" id="KW-1185">Reference proteome</keyword>
<dbReference type="Proteomes" id="UP000095287">
    <property type="component" value="Unplaced"/>
</dbReference>
<name>A0A1I7YJS2_9BILA</name>
<dbReference type="AlphaFoldDB" id="A0A1I7YJS2"/>
<evidence type="ECO:0000313" key="3">
    <source>
        <dbReference type="WBParaSite" id="L893_g17075.t1"/>
    </source>
</evidence>
<proteinExistence type="predicted"/>
<accession>A0A1I7YJS2</accession>
<sequence>MFPPAAGTSVCGGEKAFKKGRKGASGDKRHAPPRTLKRCGRRSRSSTCARRTGPPHAASHFSVLFLRATVSWTARTPGLRKGNQLPCGRTYLQWINGFRWGHGGPCSEGVNNRLFWGHCKLSAPVGAVWERAKVDRVLGVGGRVPVMVKPDRTPTSNRLEQIGTVEMPLISGWGVIALFGLDRLMDVAVPGTTRFSSIKDSHVRHFQHSIFLMTHRIANVKNAAR</sequence>